<evidence type="ECO:0000313" key="1">
    <source>
        <dbReference type="EMBL" id="UWD34517.1"/>
    </source>
</evidence>
<sequence length="165" mass="20007">MRWIFKKNKAKAIRRILKKENNIFWILNDYKEIMKKIEVASIKDIANEIKLFLTQQEQKEFENFIESIEKKIKDLQSLDFDEFKITWLKKEKIIIPVLNSEKNIEQERIELKENLDFLNMFEKLKKIITFILNGEKYFLLSDGLLIVKENENYKLLFNETKVTII</sequence>
<accession>A0ABY5TV45</accession>
<name>A0ABY5TV45_9BACT</name>
<gene>
    <name evidence="1" type="ORF">NX772_01655</name>
</gene>
<dbReference type="Pfam" id="PF10896">
    <property type="entry name" value="DUF2714"/>
    <property type="match status" value="1"/>
</dbReference>
<dbReference type="RefSeq" id="WP_027123658.1">
    <property type="nucleotide sequence ID" value="NZ_CP103423.1"/>
</dbReference>
<dbReference type="InterPro" id="IPR021222">
    <property type="entry name" value="DUF2714"/>
</dbReference>
<organism evidence="1 2">
    <name type="scientific">Mesomycoplasma molare</name>
    <dbReference type="NCBI Taxonomy" id="171288"/>
    <lineage>
        <taxon>Bacteria</taxon>
        <taxon>Bacillati</taxon>
        <taxon>Mycoplasmatota</taxon>
        <taxon>Mycoplasmoidales</taxon>
        <taxon>Metamycoplasmataceae</taxon>
        <taxon>Mesomycoplasma</taxon>
    </lineage>
</organism>
<dbReference type="EMBL" id="CP103423">
    <property type="protein sequence ID" value="UWD34517.1"/>
    <property type="molecule type" value="Genomic_DNA"/>
</dbReference>
<reference evidence="1" key="1">
    <citation type="submission" date="2022-08" db="EMBL/GenBank/DDBJ databases">
        <title>Complete genome sequence of Mycoplasma molare type strain H 542.</title>
        <authorList>
            <person name="Spergser J."/>
        </authorList>
    </citation>
    <scope>NUCLEOTIDE SEQUENCE</scope>
    <source>
        <strain evidence="1">H 542</strain>
    </source>
</reference>
<keyword evidence="2" id="KW-1185">Reference proteome</keyword>
<evidence type="ECO:0000313" key="2">
    <source>
        <dbReference type="Proteomes" id="UP001058364"/>
    </source>
</evidence>
<proteinExistence type="predicted"/>
<protein>
    <submittedName>
        <fullName evidence="1">DUF2714 domain-containing protein</fullName>
    </submittedName>
</protein>
<dbReference type="Proteomes" id="UP001058364">
    <property type="component" value="Chromosome"/>
</dbReference>